<evidence type="ECO:0000256" key="2">
    <source>
        <dbReference type="ARBA" id="ARBA00022747"/>
    </source>
</evidence>
<keyword evidence="5" id="KW-0255">Endonuclease</keyword>
<dbReference type="InterPro" id="IPR000055">
    <property type="entry name" value="Restrct_endonuc_typeI_TRD"/>
</dbReference>
<evidence type="ECO:0000313" key="5">
    <source>
        <dbReference type="EMBL" id="HIT38819.1"/>
    </source>
</evidence>
<dbReference type="CDD" id="cd17260">
    <property type="entry name" value="RMtype1_S_EcoEI-TRD1-CR1_like"/>
    <property type="match status" value="1"/>
</dbReference>
<dbReference type="EMBL" id="DVKT01000014">
    <property type="protein sequence ID" value="HIT38819.1"/>
    <property type="molecule type" value="Genomic_DNA"/>
</dbReference>
<dbReference type="GO" id="GO:0009307">
    <property type="term" value="P:DNA restriction-modification system"/>
    <property type="evidence" value="ECO:0007669"/>
    <property type="project" value="UniProtKB-KW"/>
</dbReference>
<keyword evidence="5" id="KW-0540">Nuclease</keyword>
<accession>A0A9D1GEL6</accession>
<reference evidence="5" key="1">
    <citation type="submission" date="2020-10" db="EMBL/GenBank/DDBJ databases">
        <authorList>
            <person name="Gilroy R."/>
        </authorList>
    </citation>
    <scope>NUCLEOTIDE SEQUENCE</scope>
    <source>
        <strain evidence="5">21143</strain>
    </source>
</reference>
<dbReference type="CDD" id="cd17521">
    <property type="entry name" value="RMtype1_S_Sau13435ORF2165P_TRD2-CR2_like"/>
    <property type="match status" value="1"/>
</dbReference>
<evidence type="ECO:0000313" key="6">
    <source>
        <dbReference type="Proteomes" id="UP000886722"/>
    </source>
</evidence>
<evidence type="ECO:0000259" key="4">
    <source>
        <dbReference type="Pfam" id="PF01420"/>
    </source>
</evidence>
<comment type="similarity">
    <text evidence="1">Belongs to the type-I restriction system S methylase family.</text>
</comment>
<gene>
    <name evidence="5" type="ORF">IAD06_02090</name>
</gene>
<feature type="domain" description="Type I restriction modification DNA specificity" evidence="4">
    <location>
        <begin position="64"/>
        <end position="205"/>
    </location>
</feature>
<reference evidence="5" key="2">
    <citation type="journal article" date="2021" name="PeerJ">
        <title>Extensive microbial diversity within the chicken gut microbiome revealed by metagenomics and culture.</title>
        <authorList>
            <person name="Gilroy R."/>
            <person name="Ravi A."/>
            <person name="Getino M."/>
            <person name="Pursley I."/>
            <person name="Horton D.L."/>
            <person name="Alikhan N.F."/>
            <person name="Baker D."/>
            <person name="Gharbi K."/>
            <person name="Hall N."/>
            <person name="Watson M."/>
            <person name="Adriaenssens E.M."/>
            <person name="Foster-Nyarko E."/>
            <person name="Jarju S."/>
            <person name="Secka A."/>
            <person name="Antonio M."/>
            <person name="Oren A."/>
            <person name="Chaudhuri R.R."/>
            <person name="La Ragione R."/>
            <person name="Hildebrand F."/>
            <person name="Pallen M.J."/>
        </authorList>
    </citation>
    <scope>NUCLEOTIDE SEQUENCE</scope>
    <source>
        <strain evidence="5">21143</strain>
    </source>
</reference>
<dbReference type="InterPro" id="IPR044946">
    <property type="entry name" value="Restrct_endonuc_typeI_TRD_sf"/>
</dbReference>
<dbReference type="GO" id="GO:0004519">
    <property type="term" value="F:endonuclease activity"/>
    <property type="evidence" value="ECO:0007669"/>
    <property type="project" value="UniProtKB-KW"/>
</dbReference>
<dbReference type="PANTHER" id="PTHR30408">
    <property type="entry name" value="TYPE-1 RESTRICTION ENZYME ECOKI SPECIFICITY PROTEIN"/>
    <property type="match status" value="1"/>
</dbReference>
<sequence>MNLYNIHIKEILGNRYDFSYVLYKYNTLNFHYPTIALSRLLKSKPQYGAAEAGVIRESLDAARYIRITDITENGELSDDIGVTAKTINGKYILNNNDILIARSGNTVGKSYLHKSDRISYPCFFAGYMIRFIVDEERINPDYFFIYTRLTIFKDWVKATQRSTGQPNINAEEYSGLQIPLPPIGIQQKIVDIYTTAQNAKLQKDKESKELLESIDDYLLEALSINPSQEVSSESVFTKKISEMIGNRLDVSFYKDRFEMISGIYPNKRLFSIVDIDPTIRFTELADDTPISFIPMECIDDTFGEVKEQRETTIAKTKGYTKFEENDLLWAKITPCMQNGKSAIARNLTNGVGCGSTEYYVIRPKTDDLIIDYVYLVLRHHAVLKAAQNSFGGSAGQQRVSSQYVKSIVIPHPPIDVQKSIIATVIQIKERAKQLQSEGSKVLAEAKATIEKMILG</sequence>
<dbReference type="AlphaFoldDB" id="A0A9D1GEL6"/>
<proteinExistence type="inferred from homology"/>
<evidence type="ECO:0000256" key="3">
    <source>
        <dbReference type="ARBA" id="ARBA00023125"/>
    </source>
</evidence>
<keyword evidence="5" id="KW-0378">Hydrolase</keyword>
<dbReference type="PANTHER" id="PTHR30408:SF13">
    <property type="entry name" value="TYPE I RESTRICTION ENZYME HINDI SPECIFICITY SUBUNIT"/>
    <property type="match status" value="1"/>
</dbReference>
<dbReference type="Gene3D" id="3.90.220.20">
    <property type="entry name" value="DNA methylase specificity domains"/>
    <property type="match status" value="3"/>
</dbReference>
<dbReference type="GO" id="GO:0003677">
    <property type="term" value="F:DNA binding"/>
    <property type="evidence" value="ECO:0007669"/>
    <property type="project" value="UniProtKB-KW"/>
</dbReference>
<evidence type="ECO:0000256" key="1">
    <source>
        <dbReference type="ARBA" id="ARBA00010923"/>
    </source>
</evidence>
<feature type="domain" description="Type I restriction modification DNA specificity" evidence="4">
    <location>
        <begin position="279"/>
        <end position="424"/>
    </location>
</feature>
<dbReference type="SUPFAM" id="SSF116734">
    <property type="entry name" value="DNA methylase specificity domain"/>
    <property type="match status" value="2"/>
</dbReference>
<organism evidence="5 6">
    <name type="scientific">Candidatus Caccoplasma intestinavium</name>
    <dbReference type="NCBI Taxonomy" id="2840716"/>
    <lineage>
        <taxon>Bacteria</taxon>
        <taxon>Pseudomonadati</taxon>
        <taxon>Bacteroidota</taxon>
        <taxon>Bacteroidia</taxon>
        <taxon>Bacteroidales</taxon>
        <taxon>Bacteroidaceae</taxon>
        <taxon>Bacteroidaceae incertae sedis</taxon>
        <taxon>Candidatus Caccoplasma</taxon>
    </lineage>
</organism>
<protein>
    <submittedName>
        <fullName evidence="5">Restriction endonuclease subunit S</fullName>
    </submittedName>
</protein>
<dbReference type="InterPro" id="IPR052021">
    <property type="entry name" value="Type-I_RS_S_subunit"/>
</dbReference>
<dbReference type="Pfam" id="PF01420">
    <property type="entry name" value="Methylase_S"/>
    <property type="match status" value="2"/>
</dbReference>
<keyword evidence="2" id="KW-0680">Restriction system</keyword>
<name>A0A9D1GEL6_9BACT</name>
<dbReference type="Proteomes" id="UP000886722">
    <property type="component" value="Unassembled WGS sequence"/>
</dbReference>
<keyword evidence="3" id="KW-0238">DNA-binding</keyword>
<comment type="caution">
    <text evidence="5">The sequence shown here is derived from an EMBL/GenBank/DDBJ whole genome shotgun (WGS) entry which is preliminary data.</text>
</comment>